<gene>
    <name evidence="1" type="ORF">TUM18999_41280</name>
    <name evidence="2" type="ORF">TUM20286_53120</name>
</gene>
<keyword evidence="4" id="KW-1185">Reference proteome</keyword>
<dbReference type="EMBL" id="BQKM01000019">
    <property type="protein sequence ID" value="GJN55560.1"/>
    <property type="molecule type" value="Genomic_DNA"/>
</dbReference>
<name>A0A6J4E823_9PSED</name>
<evidence type="ECO:0000313" key="3">
    <source>
        <dbReference type="Proteomes" id="UP000509383"/>
    </source>
</evidence>
<dbReference type="Proteomes" id="UP001054892">
    <property type="component" value="Unassembled WGS sequence"/>
</dbReference>
<evidence type="ECO:0000313" key="4">
    <source>
        <dbReference type="Proteomes" id="UP001054892"/>
    </source>
</evidence>
<dbReference type="EMBL" id="AP023189">
    <property type="protein sequence ID" value="BCG25937.1"/>
    <property type="molecule type" value="Genomic_DNA"/>
</dbReference>
<dbReference type="Gene3D" id="1.20.1270.360">
    <property type="match status" value="1"/>
</dbReference>
<dbReference type="RefSeq" id="WP_173177991.1">
    <property type="nucleotide sequence ID" value="NZ_AP023189.1"/>
</dbReference>
<evidence type="ECO:0000313" key="1">
    <source>
        <dbReference type="EMBL" id="BCG25937.1"/>
    </source>
</evidence>
<dbReference type="PANTHER" id="PTHR37310">
    <property type="entry name" value="CYTOPLASMIC PROTEIN-RELATED"/>
    <property type="match status" value="1"/>
</dbReference>
<protein>
    <submittedName>
        <fullName evidence="1">Ferredoxin</fullName>
    </submittedName>
</protein>
<dbReference type="InterPro" id="IPR005560">
    <property type="entry name" value="Csp_YhjQ"/>
</dbReference>
<organism evidence="1 3">
    <name type="scientific">Pseudomonas tohonis</name>
    <dbReference type="NCBI Taxonomy" id="2725477"/>
    <lineage>
        <taxon>Bacteria</taxon>
        <taxon>Pseudomonadati</taxon>
        <taxon>Pseudomonadota</taxon>
        <taxon>Gammaproteobacteria</taxon>
        <taxon>Pseudomonadales</taxon>
        <taxon>Pseudomonadaceae</taxon>
        <taxon>Pseudomonas</taxon>
    </lineage>
</organism>
<accession>A0A6J4E823</accession>
<proteinExistence type="predicted"/>
<sequence>MIRERYASCIQACNACAIACEHCAASCLREEDAAHMALCIRTDRDCADLCRLAALLMARDSPLADEICRLCAIACQACAEECAKHDHDHCQECAQACQRCAEECEVMAKAA</sequence>
<dbReference type="KEGG" id="ptw:TUM18999_41280"/>
<dbReference type="Pfam" id="PF03860">
    <property type="entry name" value="Csp"/>
    <property type="match status" value="1"/>
</dbReference>
<dbReference type="PANTHER" id="PTHR37310:SF1">
    <property type="entry name" value="CYTOPLASMIC PROTEIN"/>
    <property type="match status" value="1"/>
</dbReference>
<evidence type="ECO:0000313" key="2">
    <source>
        <dbReference type="EMBL" id="GJN55560.1"/>
    </source>
</evidence>
<dbReference type="Proteomes" id="UP000509383">
    <property type="component" value="Chromosome"/>
</dbReference>
<reference evidence="1 3" key="1">
    <citation type="submission" date="2020-05" db="EMBL/GenBank/DDBJ databases">
        <title>Characterization of novel class B3 metallo-beta-lactamase from novel Pseudomonas species.</title>
        <authorList>
            <person name="Yamada K."/>
            <person name="Aoki K."/>
            <person name="Ishii Y."/>
        </authorList>
    </citation>
    <scope>NUCLEOTIDE SEQUENCE [LARGE SCALE GENOMIC DNA]</scope>
    <source>
        <strain evidence="1 3">TUM18999</strain>
        <strain evidence="2 4">TUM20286</strain>
    </source>
</reference>
<dbReference type="InterPro" id="IPR044543">
    <property type="entry name" value="YHJQ-like"/>
</dbReference>
<dbReference type="CDD" id="cd08026">
    <property type="entry name" value="DUF326"/>
    <property type="match status" value="1"/>
</dbReference>
<dbReference type="AlphaFoldDB" id="A0A6J4E823"/>